<dbReference type="EMBL" id="PSQE01000003">
    <property type="protein sequence ID" value="RHN68775.1"/>
    <property type="molecule type" value="Genomic_DNA"/>
</dbReference>
<protein>
    <submittedName>
        <fullName evidence="1">Uncharacterized protein</fullName>
    </submittedName>
</protein>
<comment type="caution">
    <text evidence="1">The sequence shown here is derived from an EMBL/GenBank/DDBJ whole genome shotgun (WGS) entry which is preliminary data.</text>
</comment>
<dbReference type="Gramene" id="rna17170">
    <property type="protein sequence ID" value="RHN68775.1"/>
    <property type="gene ID" value="gene17170"/>
</dbReference>
<dbReference type="Proteomes" id="UP000265566">
    <property type="component" value="Chromosome 3"/>
</dbReference>
<sequence>MYGTFVQISLIRFLRGGVGNVWGLVSNIQTTSLKLGFVFFPTIQENFSYPRR</sequence>
<evidence type="ECO:0000313" key="1">
    <source>
        <dbReference type="EMBL" id="RHN68775.1"/>
    </source>
</evidence>
<gene>
    <name evidence="1" type="ORF">MtrunA17_Chr3g0117551</name>
</gene>
<name>A0A396IXK5_MEDTR</name>
<proteinExistence type="predicted"/>
<reference evidence="1" key="1">
    <citation type="journal article" date="2018" name="Nat. Plants">
        <title>Whole-genome landscape of Medicago truncatula symbiotic genes.</title>
        <authorList>
            <person name="Pecrix Y."/>
            <person name="Gamas P."/>
            <person name="Carrere S."/>
        </authorList>
    </citation>
    <scope>NUCLEOTIDE SEQUENCE</scope>
    <source>
        <tissue evidence="1">Leaves</tissue>
    </source>
</reference>
<accession>A0A396IXK5</accession>
<dbReference type="AlphaFoldDB" id="A0A396IXK5"/>
<organism evidence="1">
    <name type="scientific">Medicago truncatula</name>
    <name type="common">Barrel medic</name>
    <name type="synonym">Medicago tribuloides</name>
    <dbReference type="NCBI Taxonomy" id="3880"/>
    <lineage>
        <taxon>Eukaryota</taxon>
        <taxon>Viridiplantae</taxon>
        <taxon>Streptophyta</taxon>
        <taxon>Embryophyta</taxon>
        <taxon>Tracheophyta</taxon>
        <taxon>Spermatophyta</taxon>
        <taxon>Magnoliopsida</taxon>
        <taxon>eudicotyledons</taxon>
        <taxon>Gunneridae</taxon>
        <taxon>Pentapetalae</taxon>
        <taxon>rosids</taxon>
        <taxon>fabids</taxon>
        <taxon>Fabales</taxon>
        <taxon>Fabaceae</taxon>
        <taxon>Papilionoideae</taxon>
        <taxon>50 kb inversion clade</taxon>
        <taxon>NPAAA clade</taxon>
        <taxon>Hologalegina</taxon>
        <taxon>IRL clade</taxon>
        <taxon>Trifolieae</taxon>
        <taxon>Medicago</taxon>
    </lineage>
</organism>